<dbReference type="EMBL" id="JACRTG010000029">
    <property type="protein sequence ID" value="MBC8588950.1"/>
    <property type="molecule type" value="Genomic_DNA"/>
</dbReference>
<keyword evidence="3 6" id="KW-0812">Transmembrane</keyword>
<dbReference type="AlphaFoldDB" id="A0A926EUW6"/>
<keyword evidence="8" id="KW-1185">Reference proteome</keyword>
<dbReference type="Gene3D" id="1.10.3470.10">
    <property type="entry name" value="ABC transporter involved in vitamin B12 uptake, BtuC"/>
    <property type="match status" value="1"/>
</dbReference>
<dbReference type="PANTHER" id="PTHR43370:SF1">
    <property type="entry name" value="GUANOSINE ABC TRANSPORTER PERMEASE PROTEIN NUPQ"/>
    <property type="match status" value="1"/>
</dbReference>
<dbReference type="Proteomes" id="UP000601171">
    <property type="component" value="Unassembled WGS sequence"/>
</dbReference>
<comment type="caution">
    <text evidence="7">The sequence shown here is derived from an EMBL/GenBank/DDBJ whole genome shotgun (WGS) entry which is preliminary data.</text>
</comment>
<evidence type="ECO:0000313" key="7">
    <source>
        <dbReference type="EMBL" id="MBC8588950.1"/>
    </source>
</evidence>
<feature type="transmembrane region" description="Helical" evidence="6">
    <location>
        <begin position="201"/>
        <end position="227"/>
    </location>
</feature>
<feature type="transmembrane region" description="Helical" evidence="6">
    <location>
        <begin position="154"/>
        <end position="171"/>
    </location>
</feature>
<dbReference type="GO" id="GO:0005886">
    <property type="term" value="C:plasma membrane"/>
    <property type="evidence" value="ECO:0007669"/>
    <property type="project" value="UniProtKB-SubCell"/>
</dbReference>
<dbReference type="Pfam" id="PF02653">
    <property type="entry name" value="BPD_transp_2"/>
    <property type="match status" value="1"/>
</dbReference>
<reference evidence="7" key="1">
    <citation type="submission" date="2020-08" db="EMBL/GenBank/DDBJ databases">
        <title>Genome public.</title>
        <authorList>
            <person name="Liu C."/>
            <person name="Sun Q."/>
        </authorList>
    </citation>
    <scope>NUCLEOTIDE SEQUENCE</scope>
    <source>
        <strain evidence="7">BX21</strain>
    </source>
</reference>
<dbReference type="PANTHER" id="PTHR43370">
    <property type="entry name" value="SUGAR ABC TRANSPORTER INTEGRAL MEMBRANE PROTEIN-RELATED"/>
    <property type="match status" value="1"/>
</dbReference>
<feature type="transmembrane region" description="Helical" evidence="6">
    <location>
        <begin position="278"/>
        <end position="297"/>
    </location>
</feature>
<proteinExistence type="predicted"/>
<dbReference type="RefSeq" id="WP_262430408.1">
    <property type="nucleotide sequence ID" value="NZ_JACRTG010000029.1"/>
</dbReference>
<evidence type="ECO:0000256" key="5">
    <source>
        <dbReference type="ARBA" id="ARBA00023136"/>
    </source>
</evidence>
<dbReference type="InterPro" id="IPR001851">
    <property type="entry name" value="ABC_transp_permease"/>
</dbReference>
<dbReference type="CDD" id="cd06580">
    <property type="entry name" value="TM_PBP1_transp_TpRbsC_like"/>
    <property type="match status" value="1"/>
</dbReference>
<keyword evidence="5 6" id="KW-0472">Membrane</keyword>
<sequence length="305" mass="32551">MNNVLDLIFSTDFLFTTIRVMTPILFAALACMIFTKGGIDSIGTEGIMLMCSLAGVLGSHYTQNPFLGMLTAVIVGSLLACLFGYVTLSLKSEPVLAGIALNTLASGLTIFIIYYVTGEKGSTQSLMSPTLPNIHIPLLKDMPILGSILSGHNFITYLGLLLTVVLALFIYKTPTGLRIRSVGENPDAAKSIGIKVYKYKYIALIIAGALAGLGGSFMSMGYVSFFSKEMVAGRGFIGMAAESMGRGTPIGVLLSSLLFGAADSLAIRLQMLNLPVQLIQTIPYVVTIIAIAIYSYSRTEKKISK</sequence>
<dbReference type="GO" id="GO:0022857">
    <property type="term" value="F:transmembrane transporter activity"/>
    <property type="evidence" value="ECO:0007669"/>
    <property type="project" value="InterPro"/>
</dbReference>
<evidence type="ECO:0000313" key="8">
    <source>
        <dbReference type="Proteomes" id="UP000601171"/>
    </source>
</evidence>
<dbReference type="InterPro" id="IPR037294">
    <property type="entry name" value="ABC_BtuC-like"/>
</dbReference>
<feature type="transmembrane region" description="Helical" evidence="6">
    <location>
        <begin position="95"/>
        <end position="117"/>
    </location>
</feature>
<evidence type="ECO:0000256" key="2">
    <source>
        <dbReference type="ARBA" id="ARBA00022475"/>
    </source>
</evidence>
<gene>
    <name evidence="7" type="ORF">H8707_12065</name>
</gene>
<comment type="subcellular location">
    <subcellularLocation>
        <location evidence="1">Cell membrane</location>
        <topology evidence="1">Multi-pass membrane protein</topology>
    </subcellularLocation>
</comment>
<feature type="transmembrane region" description="Helical" evidence="6">
    <location>
        <begin position="13"/>
        <end position="35"/>
    </location>
</feature>
<name>A0A926EUW6_9FIRM</name>
<evidence type="ECO:0000256" key="1">
    <source>
        <dbReference type="ARBA" id="ARBA00004651"/>
    </source>
</evidence>
<feature type="transmembrane region" description="Helical" evidence="6">
    <location>
        <begin position="67"/>
        <end position="88"/>
    </location>
</feature>
<protein>
    <submittedName>
        <fullName evidence="7">ABC transporter permease</fullName>
    </submittedName>
</protein>
<keyword evidence="4 6" id="KW-1133">Transmembrane helix</keyword>
<accession>A0A926EUW6</accession>
<organism evidence="7 8">
    <name type="scientific">Paratissierella segnis</name>
    <dbReference type="NCBI Taxonomy" id="2763679"/>
    <lineage>
        <taxon>Bacteria</taxon>
        <taxon>Bacillati</taxon>
        <taxon>Bacillota</taxon>
        <taxon>Tissierellia</taxon>
        <taxon>Tissierellales</taxon>
        <taxon>Tissierellaceae</taxon>
        <taxon>Paratissierella</taxon>
    </lineage>
</organism>
<keyword evidence="2" id="KW-1003">Cell membrane</keyword>
<evidence type="ECO:0000256" key="4">
    <source>
        <dbReference type="ARBA" id="ARBA00022989"/>
    </source>
</evidence>
<evidence type="ECO:0000256" key="3">
    <source>
        <dbReference type="ARBA" id="ARBA00022692"/>
    </source>
</evidence>
<evidence type="ECO:0000256" key="6">
    <source>
        <dbReference type="SAM" id="Phobius"/>
    </source>
</evidence>